<evidence type="ECO:0000313" key="2">
    <source>
        <dbReference type="Proteomes" id="UP000287233"/>
    </source>
</evidence>
<dbReference type="Proteomes" id="UP000287233">
    <property type="component" value="Chromosome"/>
</dbReference>
<gene>
    <name evidence="1" type="ORF">BIP78_0600</name>
</gene>
<dbReference type="KEGG" id="bih:BIP78_0600"/>
<sequence length="263" mass="29298">MLVAAALGWAGWAQSATDLLAEAEALFPVRHEPANLERLIAVHEALLADDPGNPATLARLAQLWYERSTLVPEKDKETVLRTAAGYGFRSLGLAGLDEGLRLSDDGLRALVAEATDPATILWTAHSLGLVLGRMNPLSAIPHRNKVRIMYDRVIELDPAYWGGSAPQAVGALLANLSDYGILFGVKLADAKFYFEWAILLDPTYLENHLAYAWEYARRAKDRALFEELLRHILEAPIGNWPFWNRHAKEKAAEYLADVDRLFR</sequence>
<dbReference type="InterPro" id="IPR031823">
    <property type="entry name" value="TatT"/>
</dbReference>
<reference evidence="2" key="1">
    <citation type="submission" date="2018-12" db="EMBL/GenBank/DDBJ databases">
        <title>Complete genome sequence of an uncultured bacterium of the candidate phylum Bipolaricaulota.</title>
        <authorList>
            <person name="Kadnikov V.V."/>
            <person name="Mardanov A.V."/>
            <person name="Beletsky A.V."/>
            <person name="Frank Y.A."/>
            <person name="Karnachuk O.V."/>
            <person name="Ravin N.V."/>
        </authorList>
    </citation>
    <scope>NUCLEOTIDE SEQUENCE [LARGE SCALE GENOMIC DNA]</scope>
</reference>
<protein>
    <submittedName>
        <fullName evidence="1">Uncharacterized protein</fullName>
    </submittedName>
</protein>
<organism evidence="1 2">
    <name type="scientific">Bipolaricaulis sibiricus</name>
    <dbReference type="NCBI Taxonomy" id="2501609"/>
    <lineage>
        <taxon>Bacteria</taxon>
        <taxon>Candidatus Bipolaricaulota</taxon>
        <taxon>Candidatus Bipolaricaulia</taxon>
        <taxon>Candidatus Bipolaricaulales</taxon>
        <taxon>Candidatus Bipolaricaulaceae</taxon>
        <taxon>Candidatus Bipolaricaulis</taxon>
    </lineage>
</organism>
<dbReference type="Pfam" id="PF16811">
    <property type="entry name" value="TAtT"/>
    <property type="match status" value="1"/>
</dbReference>
<dbReference type="Gene3D" id="1.25.40.920">
    <property type="entry name" value="TRAP transporter T-component"/>
    <property type="match status" value="1"/>
</dbReference>
<accession>A0A410FTK8</accession>
<dbReference type="InterPro" id="IPR038537">
    <property type="entry name" value="TatT_sf"/>
</dbReference>
<dbReference type="EMBL" id="CP034928">
    <property type="protein sequence ID" value="QAA76366.1"/>
    <property type="molecule type" value="Genomic_DNA"/>
</dbReference>
<dbReference type="AlphaFoldDB" id="A0A410FTK8"/>
<proteinExistence type="predicted"/>
<name>A0A410FTK8_BIPS1</name>
<evidence type="ECO:0000313" key="1">
    <source>
        <dbReference type="EMBL" id="QAA76366.1"/>
    </source>
</evidence>